<evidence type="ECO:0000256" key="5">
    <source>
        <dbReference type="ARBA" id="ARBA00012311"/>
    </source>
</evidence>
<evidence type="ECO:0000256" key="25">
    <source>
        <dbReference type="ARBA" id="ARBA00048771"/>
    </source>
</evidence>
<keyword evidence="12 27" id="KW-0479">Metal-binding</keyword>
<dbReference type="GO" id="GO:0042744">
    <property type="term" value="P:hydrogen peroxide catabolic process"/>
    <property type="evidence" value="ECO:0007669"/>
    <property type="project" value="UniProtKB-KW"/>
</dbReference>
<evidence type="ECO:0000256" key="9">
    <source>
        <dbReference type="ARBA" id="ARBA00022617"/>
    </source>
</evidence>
<dbReference type="InterPro" id="IPR018097">
    <property type="entry name" value="EGF_Ca-bd_CS"/>
</dbReference>
<comment type="catalytic activity">
    <reaction evidence="24">
        <text>2 [thyroglobulin]-3,5-diiodo-L-tyrosine + H2O2 = [thyroglobulin]-L-thyroxine + [thyroglobulin]-dehydroalanine + 2 H2O</text>
        <dbReference type="Rhea" id="RHEA:48964"/>
        <dbReference type="Rhea" id="RHEA-COMP:12276"/>
        <dbReference type="Rhea" id="RHEA-COMP:12277"/>
        <dbReference type="Rhea" id="RHEA-COMP:12278"/>
        <dbReference type="ChEBI" id="CHEBI:15377"/>
        <dbReference type="ChEBI" id="CHEBI:16240"/>
        <dbReference type="ChEBI" id="CHEBI:90871"/>
        <dbReference type="ChEBI" id="CHEBI:90872"/>
        <dbReference type="ChEBI" id="CHEBI:90873"/>
        <dbReference type="EC" id="1.11.1.8"/>
    </reaction>
</comment>
<feature type="domain" description="EGF-like calcium-binding" evidence="29">
    <location>
        <begin position="718"/>
        <end position="761"/>
    </location>
</feature>
<gene>
    <name evidence="30" type="primary">TPO</name>
    <name evidence="30" type="ORF">RLOC_00003628</name>
</gene>
<dbReference type="FunFam" id="1.10.640.10:FF:000010">
    <property type="entry name" value="Thyroid peroxidase"/>
    <property type="match status" value="1"/>
</dbReference>
<evidence type="ECO:0000256" key="19">
    <source>
        <dbReference type="ARBA" id="ARBA00023157"/>
    </source>
</evidence>
<keyword evidence="14" id="KW-0106">Calcium</keyword>
<evidence type="ECO:0000256" key="15">
    <source>
        <dbReference type="ARBA" id="ARBA00022989"/>
    </source>
</evidence>
<name>A0A218VCT2_9PASE</name>
<evidence type="ECO:0000256" key="23">
    <source>
        <dbReference type="ARBA" id="ARBA00048250"/>
    </source>
</evidence>
<dbReference type="Proteomes" id="UP000197619">
    <property type="component" value="Unassembled WGS sequence"/>
</dbReference>
<dbReference type="PRINTS" id="PR00457">
    <property type="entry name" value="ANPEROXIDASE"/>
</dbReference>
<keyword evidence="21" id="KW-0376">Hydrogen peroxide</keyword>
<comment type="pathway">
    <text evidence="3">Hormone biosynthesis; thyroid hormone biosynthesis.</text>
</comment>
<evidence type="ECO:0000313" key="31">
    <source>
        <dbReference type="Proteomes" id="UP000197619"/>
    </source>
</evidence>
<dbReference type="EC" id="1.11.1.8" evidence="5"/>
<dbReference type="InterPro" id="IPR049883">
    <property type="entry name" value="NOTCH1_EGF-like"/>
</dbReference>
<accession>A0A218VCT2</accession>
<comment type="catalytic activity">
    <reaction evidence="22">
        <text>[thyroglobulin]-L-tyrosine + iodide + H2O2 + H(+) = [thyroglobulin]-3-iodo-L-tyrosine + 2 H2O</text>
        <dbReference type="Rhea" id="RHEA:48956"/>
        <dbReference type="Rhea" id="RHEA-COMP:12274"/>
        <dbReference type="Rhea" id="RHEA-COMP:12275"/>
        <dbReference type="ChEBI" id="CHEBI:15377"/>
        <dbReference type="ChEBI" id="CHEBI:15378"/>
        <dbReference type="ChEBI" id="CHEBI:16240"/>
        <dbReference type="ChEBI" id="CHEBI:16382"/>
        <dbReference type="ChEBI" id="CHEBI:46858"/>
        <dbReference type="ChEBI" id="CHEBI:90870"/>
        <dbReference type="EC" id="1.11.1.8"/>
    </reaction>
</comment>
<dbReference type="EMBL" id="MUZQ01000008">
    <property type="protein sequence ID" value="OWK63783.1"/>
    <property type="molecule type" value="Genomic_DNA"/>
</dbReference>
<evidence type="ECO:0000256" key="6">
    <source>
        <dbReference type="ARBA" id="ARBA00021693"/>
    </source>
</evidence>
<dbReference type="STRING" id="299123.ENSLSDP00000017908"/>
<evidence type="ECO:0000256" key="4">
    <source>
        <dbReference type="ARBA" id="ARBA00011561"/>
    </source>
</evidence>
<dbReference type="Pfam" id="PF07645">
    <property type="entry name" value="EGF_CA"/>
    <property type="match status" value="1"/>
</dbReference>
<dbReference type="PROSITE" id="PS50292">
    <property type="entry name" value="PEROXIDASE_3"/>
    <property type="match status" value="1"/>
</dbReference>
<evidence type="ECO:0000256" key="18">
    <source>
        <dbReference type="ARBA" id="ARBA00023136"/>
    </source>
</evidence>
<dbReference type="AlphaFoldDB" id="A0A218VCT2"/>
<comment type="subcellular location">
    <subcellularLocation>
        <location evidence="2">Membrane</location>
        <topology evidence="2">Single-pass type I membrane protein</topology>
    </subcellularLocation>
</comment>
<dbReference type="CDD" id="cd00054">
    <property type="entry name" value="EGF_CA"/>
    <property type="match status" value="1"/>
</dbReference>
<comment type="catalytic activity">
    <reaction evidence="25">
        <text>2 iodide + H2O2 + 2 H(+) = diiodine + 2 H2O</text>
        <dbReference type="Rhea" id="RHEA:23336"/>
        <dbReference type="ChEBI" id="CHEBI:15377"/>
        <dbReference type="ChEBI" id="CHEBI:15378"/>
        <dbReference type="ChEBI" id="CHEBI:16240"/>
        <dbReference type="ChEBI" id="CHEBI:16382"/>
        <dbReference type="ChEBI" id="CHEBI:17606"/>
        <dbReference type="EC" id="1.11.1.8"/>
    </reaction>
</comment>
<evidence type="ECO:0000256" key="27">
    <source>
        <dbReference type="PIRSR" id="PIRSR619791-2"/>
    </source>
</evidence>
<feature type="compositionally biased region" description="Basic and acidic residues" evidence="28">
    <location>
        <begin position="18"/>
        <end position="28"/>
    </location>
</feature>
<evidence type="ECO:0000256" key="12">
    <source>
        <dbReference type="ARBA" id="ARBA00022723"/>
    </source>
</evidence>
<dbReference type="InterPro" id="IPR037120">
    <property type="entry name" value="Haem_peroxidase_sf_animal"/>
</dbReference>
<keyword evidence="17 27" id="KW-0408">Iron</keyword>
<protein>
    <recommendedName>
        <fullName evidence="6">Thyroid peroxidase</fullName>
        <ecNumber evidence="5">1.11.1.8</ecNumber>
    </recommendedName>
</protein>
<evidence type="ECO:0000256" key="20">
    <source>
        <dbReference type="ARBA" id="ARBA00023180"/>
    </source>
</evidence>
<dbReference type="GO" id="GO:0016020">
    <property type="term" value="C:membrane"/>
    <property type="evidence" value="ECO:0007669"/>
    <property type="project" value="UniProtKB-SubCell"/>
</dbReference>
<keyword evidence="11" id="KW-0812">Transmembrane</keyword>
<proteinExistence type="predicted"/>
<keyword evidence="15" id="KW-1133">Transmembrane helix</keyword>
<organism evidence="30 31">
    <name type="scientific">Lonchura striata</name>
    <name type="common">white-rumped munia</name>
    <dbReference type="NCBI Taxonomy" id="40157"/>
    <lineage>
        <taxon>Eukaryota</taxon>
        <taxon>Metazoa</taxon>
        <taxon>Chordata</taxon>
        <taxon>Craniata</taxon>
        <taxon>Vertebrata</taxon>
        <taxon>Euteleostomi</taxon>
        <taxon>Archelosauria</taxon>
        <taxon>Archosauria</taxon>
        <taxon>Dinosauria</taxon>
        <taxon>Saurischia</taxon>
        <taxon>Theropoda</taxon>
        <taxon>Coelurosauria</taxon>
        <taxon>Aves</taxon>
        <taxon>Neognathae</taxon>
        <taxon>Neoaves</taxon>
        <taxon>Telluraves</taxon>
        <taxon>Australaves</taxon>
        <taxon>Passeriformes</taxon>
        <taxon>Passeroidea</taxon>
        <taxon>Estrildidae</taxon>
        <taxon>Estrildinae</taxon>
        <taxon>Lonchura</taxon>
    </lineage>
</organism>
<keyword evidence="10" id="KW-0768">Sushi</keyword>
<keyword evidence="18" id="KW-0472">Membrane</keyword>
<dbReference type="PANTHER" id="PTHR11475:SF60">
    <property type="entry name" value="THYROID PEROXIDASE"/>
    <property type="match status" value="1"/>
</dbReference>
<feature type="binding site" description="axial binding residue" evidence="27">
    <location>
        <position position="530"/>
    </location>
    <ligand>
        <name>heme b</name>
        <dbReference type="ChEBI" id="CHEBI:60344"/>
    </ligand>
    <ligandPart>
        <name>Fe</name>
        <dbReference type="ChEBI" id="CHEBI:18248"/>
    </ligandPart>
</feature>
<keyword evidence="13" id="KW-0732">Signal</keyword>
<evidence type="ECO:0000256" key="26">
    <source>
        <dbReference type="ARBA" id="ARBA00049000"/>
    </source>
</evidence>
<dbReference type="GO" id="GO:0006979">
    <property type="term" value="P:response to oxidative stress"/>
    <property type="evidence" value="ECO:0007669"/>
    <property type="project" value="InterPro"/>
</dbReference>
<keyword evidence="8" id="KW-0245">EGF-like domain</keyword>
<evidence type="ECO:0000256" key="13">
    <source>
        <dbReference type="ARBA" id="ARBA00022729"/>
    </source>
</evidence>
<dbReference type="GO" id="GO:0042446">
    <property type="term" value="P:hormone biosynthetic process"/>
    <property type="evidence" value="ECO:0007669"/>
    <property type="project" value="UniProtKB-KW"/>
</dbReference>
<dbReference type="SUPFAM" id="SSF48113">
    <property type="entry name" value="Heme-dependent peroxidases"/>
    <property type="match status" value="1"/>
</dbReference>
<comment type="subunit">
    <text evidence="4">Interacts with DUOX1, DUOX2 and CYBA.</text>
</comment>
<keyword evidence="19" id="KW-1015">Disulfide bond</keyword>
<comment type="catalytic activity">
    <reaction evidence="23">
        <text>[thyroglobulin]-3-iodo-L-tyrosine + [thyroglobulin]-3,5-diiodo-L-tyrosine + H2O2 = [thyroglobulin]-3,3',5-triiodo-L-thyronine + [thyroglobulin]-dehydroalanine + 2 H2O</text>
        <dbReference type="Rhea" id="RHEA:48968"/>
        <dbReference type="Rhea" id="RHEA-COMP:12275"/>
        <dbReference type="Rhea" id="RHEA-COMP:12276"/>
        <dbReference type="Rhea" id="RHEA-COMP:12278"/>
        <dbReference type="Rhea" id="RHEA-COMP:12279"/>
        <dbReference type="ChEBI" id="CHEBI:15377"/>
        <dbReference type="ChEBI" id="CHEBI:16240"/>
        <dbReference type="ChEBI" id="CHEBI:90870"/>
        <dbReference type="ChEBI" id="CHEBI:90871"/>
        <dbReference type="ChEBI" id="CHEBI:90873"/>
        <dbReference type="ChEBI" id="CHEBI:90874"/>
        <dbReference type="EC" id="1.11.1.8"/>
    </reaction>
</comment>
<dbReference type="InterPro" id="IPR001881">
    <property type="entry name" value="EGF-like_Ca-bd_dom"/>
</dbReference>
<evidence type="ECO:0000256" key="2">
    <source>
        <dbReference type="ARBA" id="ARBA00004479"/>
    </source>
</evidence>
<dbReference type="GO" id="GO:0004447">
    <property type="term" value="F:iodide peroxidase activity"/>
    <property type="evidence" value="ECO:0007669"/>
    <property type="project" value="UniProtKB-EC"/>
</dbReference>
<comment type="catalytic activity">
    <reaction evidence="26">
        <text>[thyroglobulin]-3-iodo-L-tyrosine + iodide + H2O2 + H(+) = [thyroglobulin]-3,5-diiodo-L-tyrosine + 2 H2O</text>
        <dbReference type="Rhea" id="RHEA:48960"/>
        <dbReference type="Rhea" id="RHEA-COMP:12275"/>
        <dbReference type="Rhea" id="RHEA-COMP:12276"/>
        <dbReference type="ChEBI" id="CHEBI:15377"/>
        <dbReference type="ChEBI" id="CHEBI:15378"/>
        <dbReference type="ChEBI" id="CHEBI:16240"/>
        <dbReference type="ChEBI" id="CHEBI:16382"/>
        <dbReference type="ChEBI" id="CHEBI:90870"/>
        <dbReference type="ChEBI" id="CHEBI:90871"/>
        <dbReference type="EC" id="1.11.1.8"/>
    </reaction>
</comment>
<keyword evidence="31" id="KW-1185">Reference proteome</keyword>
<dbReference type="Pfam" id="PF03098">
    <property type="entry name" value="An_peroxidase"/>
    <property type="match status" value="2"/>
</dbReference>
<dbReference type="GO" id="GO:0005615">
    <property type="term" value="C:extracellular space"/>
    <property type="evidence" value="ECO:0007669"/>
    <property type="project" value="TreeGrafter"/>
</dbReference>
<evidence type="ECO:0000256" key="17">
    <source>
        <dbReference type="ARBA" id="ARBA00023004"/>
    </source>
</evidence>
<dbReference type="FunFam" id="1.10.640.10:FF:000013">
    <property type="entry name" value="Thyroid peroxidase"/>
    <property type="match status" value="1"/>
</dbReference>
<comment type="function">
    <text evidence="1">Iodination and coupling of the hormonogenic tyrosines in thyroglobulin to yield the thyroid hormones T(3) and T(4).</text>
</comment>
<keyword evidence="16" id="KW-0560">Oxidoreductase</keyword>
<dbReference type="Gene3D" id="1.10.640.10">
    <property type="entry name" value="Haem peroxidase domain superfamily, animal type"/>
    <property type="match status" value="2"/>
</dbReference>
<evidence type="ECO:0000256" key="3">
    <source>
        <dbReference type="ARBA" id="ARBA00005197"/>
    </source>
</evidence>
<dbReference type="InterPro" id="IPR019791">
    <property type="entry name" value="Haem_peroxidase_animal"/>
</dbReference>
<evidence type="ECO:0000256" key="28">
    <source>
        <dbReference type="SAM" id="MobiDB-lite"/>
    </source>
</evidence>
<evidence type="ECO:0000256" key="21">
    <source>
        <dbReference type="ARBA" id="ARBA00023324"/>
    </source>
</evidence>
<dbReference type="Gene3D" id="2.10.25.10">
    <property type="entry name" value="Laminin"/>
    <property type="match status" value="1"/>
</dbReference>
<evidence type="ECO:0000256" key="11">
    <source>
        <dbReference type="ARBA" id="ARBA00022692"/>
    </source>
</evidence>
<evidence type="ECO:0000256" key="22">
    <source>
        <dbReference type="ARBA" id="ARBA00048137"/>
    </source>
</evidence>
<keyword evidence="7" id="KW-0893">Thyroid hormones biosynthesis</keyword>
<comment type="caution">
    <text evidence="30">The sequence shown here is derived from an EMBL/GenBank/DDBJ whole genome shotgun (WGS) entry which is preliminary data.</text>
</comment>
<evidence type="ECO:0000256" key="10">
    <source>
        <dbReference type="ARBA" id="ARBA00022659"/>
    </source>
</evidence>
<sequence length="770" mass="86321">MPRLSSPLPAEEQGWEDGQEHRKGNRIEPIEDNCINKAIQKGSSLVDYAARYEIKRKIQESGIATPALLLAFSKFPEQESQDISRAAERMEMSIQVLKQKVCQKHKRSLHPTDRLSPDLLTMIANSSGCLPYMLPPKCPNNCLANEYRLITGACNNRDGEKQSAIGNILDGGHPTQLWLGGFQQPMKMASANLEDGIPASDTMDSSYPRSGSVPPDHLKHLHWAISTPATTPPCALGKEISVREVTRKIIHAPNEAVTEDSLYSDIIMVWGQYIDHDIAFTPQSTSRITFLSGTECQMTCEKENPCFPIKVTTNDTLSAGMDCLPFYRSSPACGTGDHAILFGNISVLNTRQQINGLTSFLDASTVYGSTPAVENKLRNLTSKEGLLRVNLKYSDNHREYLPFTDQIPSPCAQDSSASGGERVECFLAGDSRSSEVTSLAAMHTLWLREHNRLARALKRINGHWSAETVYQETRKIVGALHQIITLRDYIPKIIGPDAFNLYIGLYTGYDPTMNPTVSNVFSTAAFRFGHATIQPIVRRLNAQYLDDPELPNLYLHQVFFSPWRLIKEGYNEWREFCGLPKLETHSDLNTAITNPNVTEKIMELYHNPNNIDVWLGGLMEDFLPGARTGPLFACIIGKQMKALRDGDRFWWENDDVFTEAQKRELKKHSLSRVICDNTGISEVPADAFQLGKFPQDFKHCNNIPGMNLEAWQEFNREDIDECENEINPPCHPSTICINTKGSYKCLHTDPYKLAEDGRTCIGNGCEPRVH</sequence>
<dbReference type="GO" id="GO:0020037">
    <property type="term" value="F:heme binding"/>
    <property type="evidence" value="ECO:0007669"/>
    <property type="project" value="InterPro"/>
</dbReference>
<evidence type="ECO:0000256" key="8">
    <source>
        <dbReference type="ARBA" id="ARBA00022536"/>
    </source>
</evidence>
<dbReference type="PROSITE" id="PS01187">
    <property type="entry name" value="EGF_CA"/>
    <property type="match status" value="1"/>
</dbReference>
<dbReference type="PANTHER" id="PTHR11475">
    <property type="entry name" value="OXIDASE/PEROXIDASE"/>
    <property type="match status" value="1"/>
</dbReference>
<evidence type="ECO:0000313" key="30">
    <source>
        <dbReference type="EMBL" id="OWK63783.1"/>
    </source>
</evidence>
<evidence type="ECO:0000256" key="7">
    <source>
        <dbReference type="ARBA" id="ARBA00022534"/>
    </source>
</evidence>
<keyword evidence="30" id="KW-0575">Peroxidase</keyword>
<dbReference type="InterPro" id="IPR010255">
    <property type="entry name" value="Haem_peroxidase_sf"/>
</dbReference>
<reference evidence="30 31" key="1">
    <citation type="submission" date="2017-05" db="EMBL/GenBank/DDBJ databases">
        <title>Genome of assembly of the Bengalese finch, Lonchura striata domestica.</title>
        <authorList>
            <person name="Colquitt B.M."/>
            <person name="Brainard M.S."/>
        </authorList>
    </citation>
    <scope>NUCLEOTIDE SEQUENCE [LARGE SCALE GENOMIC DNA]</scope>
    <source>
        <strain evidence="30">White83orange57</strain>
    </source>
</reference>
<dbReference type="GO" id="GO:0005509">
    <property type="term" value="F:calcium ion binding"/>
    <property type="evidence" value="ECO:0007669"/>
    <property type="project" value="InterPro"/>
</dbReference>
<keyword evidence="20" id="KW-0325">Glycoprotein</keyword>
<evidence type="ECO:0000256" key="14">
    <source>
        <dbReference type="ARBA" id="ARBA00022837"/>
    </source>
</evidence>
<keyword evidence="9 27" id="KW-0349">Heme</keyword>
<evidence type="ECO:0000259" key="29">
    <source>
        <dbReference type="SMART" id="SM00179"/>
    </source>
</evidence>
<evidence type="ECO:0000256" key="16">
    <source>
        <dbReference type="ARBA" id="ARBA00023002"/>
    </source>
</evidence>
<dbReference type="SMART" id="SM00179">
    <property type="entry name" value="EGF_CA"/>
    <property type="match status" value="1"/>
</dbReference>
<evidence type="ECO:0000256" key="24">
    <source>
        <dbReference type="ARBA" id="ARBA00048299"/>
    </source>
</evidence>
<evidence type="ECO:0000256" key="1">
    <source>
        <dbReference type="ARBA" id="ARBA00003834"/>
    </source>
</evidence>
<dbReference type="SUPFAM" id="SSF57196">
    <property type="entry name" value="EGF/Laminin"/>
    <property type="match status" value="1"/>
</dbReference>
<feature type="region of interest" description="Disordered" evidence="28">
    <location>
        <begin position="1"/>
        <end position="28"/>
    </location>
</feature>